<proteinExistence type="predicted"/>
<evidence type="ECO:0000313" key="1">
    <source>
        <dbReference type="EMBL" id="AZV42013.1"/>
    </source>
</evidence>
<accession>A0A3T0KP06</accession>
<gene>
    <name evidence="1" type="ORF">BAOM_1403</name>
</gene>
<name>A0A3T0KP06_9BACI</name>
<evidence type="ECO:0000313" key="2">
    <source>
        <dbReference type="Proteomes" id="UP000283095"/>
    </source>
</evidence>
<dbReference type="OrthoDB" id="5518417at2"/>
<protein>
    <recommendedName>
        <fullName evidence="3">HNH endonuclease</fullName>
    </recommendedName>
</protein>
<dbReference type="Proteomes" id="UP000283095">
    <property type="component" value="Chromosome"/>
</dbReference>
<dbReference type="AlphaFoldDB" id="A0A3T0KP06"/>
<dbReference type="EMBL" id="CP026095">
    <property type="protein sequence ID" value="AZV42013.1"/>
    <property type="molecule type" value="Genomic_DNA"/>
</dbReference>
<evidence type="ECO:0008006" key="3">
    <source>
        <dbReference type="Google" id="ProtNLM"/>
    </source>
</evidence>
<sequence>MKGEKFGICALCKKEAELKASHIIPKFVSRAVKKKSYTKKLRNAYEPDRAVQDIHKEYMLCGECEQRFSKRENLFNQKILLPYRNSERALDDVEYQEWLYYFITSVSWRSLYEDTKSKEVFIGNGFPESSFQALLDAESNMRKFLLGKAKKAGNIENHIFFLCESNDFNGRNIPYNLFSNCITGHLVGSKDGALHVFHILDGILIVTIIKNADKGRWKNTKVNLKGGKIHSTQLIKNSLLDEDINFTLRKFEEGRQKMSQSEKDKLIAKIQENPEEFMKSSSYKGMKI</sequence>
<reference evidence="1 2" key="1">
    <citation type="submission" date="2018-01" db="EMBL/GenBank/DDBJ databases">
        <title>Bacillus asahii Genome sequencing and assembly.</title>
        <authorList>
            <person name="Jiang H."/>
            <person name="Feng Y."/>
            <person name="Zhao F."/>
            <person name="Lin X."/>
        </authorList>
    </citation>
    <scope>NUCLEOTIDE SEQUENCE [LARGE SCALE GENOMIC DNA]</scope>
    <source>
        <strain evidence="1 2">OM18</strain>
    </source>
</reference>
<organism evidence="1 2">
    <name type="scientific">Peribacillus asahii</name>
    <dbReference type="NCBI Taxonomy" id="228899"/>
    <lineage>
        <taxon>Bacteria</taxon>
        <taxon>Bacillati</taxon>
        <taxon>Bacillota</taxon>
        <taxon>Bacilli</taxon>
        <taxon>Bacillales</taxon>
        <taxon>Bacillaceae</taxon>
        <taxon>Peribacillus</taxon>
    </lineage>
</organism>
<dbReference type="KEGG" id="pasa:BAOM_1403"/>
<dbReference type="RefSeq" id="WP_127759584.1">
    <property type="nucleotide sequence ID" value="NZ_CP026095.1"/>
</dbReference>